<feature type="chain" id="PRO_5035592097" description="Peptidase A1 domain-containing protein" evidence="5">
    <location>
        <begin position="20"/>
        <end position="266"/>
    </location>
</feature>
<dbReference type="InterPro" id="IPR001969">
    <property type="entry name" value="Aspartic_peptidase_AS"/>
</dbReference>
<dbReference type="InterPro" id="IPR021109">
    <property type="entry name" value="Peptidase_aspartic_dom_sf"/>
</dbReference>
<keyword evidence="2 3" id="KW-1015">Disulfide bond</keyword>
<dbReference type="Gene3D" id="2.40.70.10">
    <property type="entry name" value="Acid Proteases"/>
    <property type="match status" value="2"/>
</dbReference>
<dbReference type="GO" id="GO:0006508">
    <property type="term" value="P:proteolysis"/>
    <property type="evidence" value="ECO:0007669"/>
    <property type="project" value="UniProtKB-KW"/>
</dbReference>
<feature type="signal peptide" evidence="5">
    <location>
        <begin position="1"/>
        <end position="19"/>
    </location>
</feature>
<comment type="similarity">
    <text evidence="1 4">Belongs to the peptidase A1 family.</text>
</comment>
<keyword evidence="4" id="KW-0378">Hydrolase</keyword>
<evidence type="ECO:0000256" key="3">
    <source>
        <dbReference type="PIRSR" id="PIRSR601461-2"/>
    </source>
</evidence>
<keyword evidence="8" id="KW-1185">Reference proteome</keyword>
<evidence type="ECO:0000256" key="5">
    <source>
        <dbReference type="SAM" id="SignalP"/>
    </source>
</evidence>
<dbReference type="GO" id="GO:0004190">
    <property type="term" value="F:aspartic-type endopeptidase activity"/>
    <property type="evidence" value="ECO:0007669"/>
    <property type="project" value="UniProtKB-KW"/>
</dbReference>
<evidence type="ECO:0000259" key="6">
    <source>
        <dbReference type="PROSITE" id="PS51767"/>
    </source>
</evidence>
<feature type="disulfide bond" evidence="3">
    <location>
        <begin position="98"/>
        <end position="103"/>
    </location>
</feature>
<dbReference type="EMBL" id="OC891873">
    <property type="protein sequence ID" value="CAD7646602.1"/>
    <property type="molecule type" value="Genomic_DNA"/>
</dbReference>
<keyword evidence="4" id="KW-0645">Protease</keyword>
<dbReference type="PANTHER" id="PTHR47966:SF51">
    <property type="entry name" value="BETA-SITE APP-CLEAVING ENZYME, ISOFORM A-RELATED"/>
    <property type="match status" value="1"/>
</dbReference>
<sequence length="266" mass="28757">MIKLVILPLILCLLSQTSSELTRVNLVKIKSARSYFAENGINVAKYNGNQTGQDIPVRLSNYMDSEYYGLITLGTPPQTFKVLFDTGSSDLWVPSSTCRSAACRFHKRYNSARSSTYQPNGQHFSIQYGTGSAAGYLSTDTMTIGGGRVTGQTFAETTSESGDVFTYAEFDGILGMGYPQISVDAVTPVFNNMIAQGVVSAPVFSFYLNRDPNQPIGGEVMFGGSDPDHYTGNLTYVPVTQQGYWQFTMDSVSIAGAPSGQYCSGG</sequence>
<dbReference type="Proteomes" id="UP000759131">
    <property type="component" value="Unassembled WGS sequence"/>
</dbReference>
<dbReference type="PROSITE" id="PS51767">
    <property type="entry name" value="PEPTIDASE_A1"/>
    <property type="match status" value="1"/>
</dbReference>
<dbReference type="PROSITE" id="PS00141">
    <property type="entry name" value="ASP_PROTEASE"/>
    <property type="match status" value="1"/>
</dbReference>
<organism evidence="7">
    <name type="scientific">Medioppia subpectinata</name>
    <dbReference type="NCBI Taxonomy" id="1979941"/>
    <lineage>
        <taxon>Eukaryota</taxon>
        <taxon>Metazoa</taxon>
        <taxon>Ecdysozoa</taxon>
        <taxon>Arthropoda</taxon>
        <taxon>Chelicerata</taxon>
        <taxon>Arachnida</taxon>
        <taxon>Acari</taxon>
        <taxon>Acariformes</taxon>
        <taxon>Sarcoptiformes</taxon>
        <taxon>Oribatida</taxon>
        <taxon>Brachypylina</taxon>
        <taxon>Oppioidea</taxon>
        <taxon>Oppiidae</taxon>
        <taxon>Medioppia</taxon>
    </lineage>
</organism>
<keyword evidence="4" id="KW-0064">Aspartyl protease</keyword>
<evidence type="ECO:0000256" key="4">
    <source>
        <dbReference type="RuleBase" id="RU000454"/>
    </source>
</evidence>
<dbReference type="Pfam" id="PF00026">
    <property type="entry name" value="Asp"/>
    <property type="match status" value="1"/>
</dbReference>
<dbReference type="InterPro" id="IPR001461">
    <property type="entry name" value="Aspartic_peptidase_A1"/>
</dbReference>
<dbReference type="SUPFAM" id="SSF50630">
    <property type="entry name" value="Acid proteases"/>
    <property type="match status" value="1"/>
</dbReference>
<dbReference type="EMBL" id="CAJPIZ010037298">
    <property type="protein sequence ID" value="CAG2121107.1"/>
    <property type="molecule type" value="Genomic_DNA"/>
</dbReference>
<evidence type="ECO:0000256" key="1">
    <source>
        <dbReference type="ARBA" id="ARBA00007447"/>
    </source>
</evidence>
<dbReference type="PANTHER" id="PTHR47966">
    <property type="entry name" value="BETA-SITE APP-CLEAVING ENZYME, ISOFORM A-RELATED"/>
    <property type="match status" value="1"/>
</dbReference>
<feature type="domain" description="Peptidase A1" evidence="6">
    <location>
        <begin position="67"/>
        <end position="266"/>
    </location>
</feature>
<protein>
    <recommendedName>
        <fullName evidence="6">Peptidase A1 domain-containing protein</fullName>
    </recommendedName>
</protein>
<keyword evidence="5" id="KW-0732">Signal</keyword>
<accession>A0A7R9LRK4</accession>
<evidence type="ECO:0000313" key="7">
    <source>
        <dbReference type="EMBL" id="CAD7646602.1"/>
    </source>
</evidence>
<proteinExistence type="inferred from homology"/>
<dbReference type="GO" id="GO:0005764">
    <property type="term" value="C:lysosome"/>
    <property type="evidence" value="ECO:0007669"/>
    <property type="project" value="TreeGrafter"/>
</dbReference>
<feature type="non-terminal residue" evidence="7">
    <location>
        <position position="1"/>
    </location>
</feature>
<dbReference type="InterPro" id="IPR033121">
    <property type="entry name" value="PEPTIDASE_A1"/>
</dbReference>
<evidence type="ECO:0000256" key="2">
    <source>
        <dbReference type="ARBA" id="ARBA00023157"/>
    </source>
</evidence>
<dbReference type="PRINTS" id="PR00792">
    <property type="entry name" value="PEPSIN"/>
</dbReference>
<name>A0A7R9LRK4_9ACAR</name>
<dbReference type="FunFam" id="2.40.70.10:FF:000004">
    <property type="entry name" value="Pepsin A"/>
    <property type="match status" value="1"/>
</dbReference>
<evidence type="ECO:0000313" key="8">
    <source>
        <dbReference type="Proteomes" id="UP000759131"/>
    </source>
</evidence>
<gene>
    <name evidence="7" type="ORF">OSB1V03_LOCUS21053</name>
</gene>
<dbReference type="AlphaFoldDB" id="A0A7R9LRK4"/>
<dbReference type="OrthoDB" id="771136at2759"/>
<reference evidence="7" key="1">
    <citation type="submission" date="2020-11" db="EMBL/GenBank/DDBJ databases">
        <authorList>
            <person name="Tran Van P."/>
        </authorList>
    </citation>
    <scope>NUCLEOTIDE SEQUENCE</scope>
</reference>